<dbReference type="CDD" id="cd00563">
    <property type="entry name" value="Dtyr_deacylase"/>
    <property type="match status" value="1"/>
</dbReference>
<evidence type="ECO:0000256" key="1">
    <source>
        <dbReference type="ARBA" id="ARBA00009673"/>
    </source>
</evidence>
<dbReference type="GO" id="GO:0106026">
    <property type="term" value="F:Gly-tRNA(Ala) deacylase activity"/>
    <property type="evidence" value="ECO:0007669"/>
    <property type="project" value="UniProtKB-UniRule"/>
</dbReference>
<dbReference type="AlphaFoldDB" id="A0A972J9I9"/>
<comment type="domain">
    <text evidence="2">A Gly-cisPro motif from one monomer fits into the active site of the other monomer to allow specific chiral rejection of L-amino acids.</text>
</comment>
<keyword evidence="4" id="KW-1185">Reference proteome</keyword>
<keyword evidence="2" id="KW-0694">RNA-binding</keyword>
<dbReference type="RefSeq" id="WP_168989544.1">
    <property type="nucleotide sequence ID" value="NZ_CAWPHM010000080.1"/>
</dbReference>
<gene>
    <name evidence="2" type="primary">dtd</name>
    <name evidence="3" type="ORF">GPA21_18340</name>
</gene>
<comment type="subunit">
    <text evidence="2">Homodimer.</text>
</comment>
<dbReference type="EMBL" id="WTVM01000172">
    <property type="protein sequence ID" value="NMG04914.1"/>
    <property type="molecule type" value="Genomic_DNA"/>
</dbReference>
<accession>A0A972J9I9</accession>
<sequence>MIALIQRVLSAKVEVSGETVGAIGPGILALVGVEREDGERNVMRLAERLLAYRIFQDEQNRMNLSVQDVGGGLLLVPQFTLAADTRKGNRPGFSTAAEPERATRLFEELVARLRESHAPVATGRFGAEMIVSLQNHGPVTFWLQA</sequence>
<dbReference type="Proteomes" id="UP000599523">
    <property type="component" value="Unassembled WGS sequence"/>
</dbReference>
<reference evidence="3" key="1">
    <citation type="submission" date="2019-12" db="EMBL/GenBank/DDBJ databases">
        <title>Comparative genomics gives insights into the taxonomy of the Azoarcus-Aromatoleum group and reveals separate origins of nif in the plant-associated Azoarcus and non-plant-associated Aromatoleum sub-groups.</title>
        <authorList>
            <person name="Lafos M."/>
            <person name="Maluk M."/>
            <person name="Batista M."/>
            <person name="Junghare M."/>
            <person name="Carmona M."/>
            <person name="Faoro H."/>
            <person name="Cruz L.M."/>
            <person name="Battistoni F."/>
            <person name="De Souza E."/>
            <person name="Pedrosa F."/>
            <person name="Chen W.-M."/>
            <person name="Poole P.S."/>
            <person name="Dixon R.A."/>
            <person name="James E.K."/>
        </authorList>
    </citation>
    <scope>NUCLEOTIDE SEQUENCE</scope>
    <source>
        <strain evidence="3">NSC3</strain>
    </source>
</reference>
<dbReference type="GO" id="GO:0043908">
    <property type="term" value="F:Ser(Gly)-tRNA(Ala) hydrolase activity"/>
    <property type="evidence" value="ECO:0007669"/>
    <property type="project" value="UniProtKB-UniRule"/>
</dbReference>
<evidence type="ECO:0000256" key="2">
    <source>
        <dbReference type="HAMAP-Rule" id="MF_00518"/>
    </source>
</evidence>
<dbReference type="InterPro" id="IPR003732">
    <property type="entry name" value="Daa-tRNA_deacyls_DTD"/>
</dbReference>
<evidence type="ECO:0000313" key="3">
    <source>
        <dbReference type="EMBL" id="NMG04914.1"/>
    </source>
</evidence>
<dbReference type="PANTHER" id="PTHR10472:SF5">
    <property type="entry name" value="D-AMINOACYL-TRNA DEACYLASE 1"/>
    <property type="match status" value="1"/>
</dbReference>
<comment type="caution">
    <text evidence="3">The sequence shown here is derived from an EMBL/GenBank/DDBJ whole genome shotgun (WGS) entry which is preliminary data.</text>
</comment>
<dbReference type="SUPFAM" id="SSF69500">
    <property type="entry name" value="DTD-like"/>
    <property type="match status" value="1"/>
</dbReference>
<dbReference type="GO" id="GO:0019478">
    <property type="term" value="P:D-amino acid catabolic process"/>
    <property type="evidence" value="ECO:0007669"/>
    <property type="project" value="UniProtKB-UniRule"/>
</dbReference>
<keyword evidence="2 3" id="KW-0378">Hydrolase</keyword>
<comment type="function">
    <text evidence="2">An aminoacyl-tRNA editing enzyme that deacylates mischarged D-aminoacyl-tRNAs. Also deacylates mischarged glycyl-tRNA(Ala), protecting cells against glycine mischarging by AlaRS. Acts via tRNA-based rather than protein-based catalysis; rejects L-amino acids rather than detecting D-amino acids in the active site. By recycling D-aminoacyl-tRNA to D-amino acids and free tRNA molecules, this enzyme counteracts the toxicity associated with the formation of D-aminoacyl-tRNA entities in vivo and helps enforce protein L-homochirality.</text>
</comment>
<dbReference type="GO" id="GO:0005737">
    <property type="term" value="C:cytoplasm"/>
    <property type="evidence" value="ECO:0007669"/>
    <property type="project" value="UniProtKB-SubCell"/>
</dbReference>
<dbReference type="EC" id="3.1.1.-" evidence="2"/>
<comment type="catalytic activity">
    <reaction evidence="2">
        <text>glycyl-tRNA(Ala) + H2O = tRNA(Ala) + glycine + H(+)</text>
        <dbReference type="Rhea" id="RHEA:53744"/>
        <dbReference type="Rhea" id="RHEA-COMP:9657"/>
        <dbReference type="Rhea" id="RHEA-COMP:13640"/>
        <dbReference type="ChEBI" id="CHEBI:15377"/>
        <dbReference type="ChEBI" id="CHEBI:15378"/>
        <dbReference type="ChEBI" id="CHEBI:57305"/>
        <dbReference type="ChEBI" id="CHEBI:78442"/>
        <dbReference type="ChEBI" id="CHEBI:78522"/>
    </reaction>
</comment>
<dbReference type="Gene3D" id="3.50.80.10">
    <property type="entry name" value="D-tyrosyl-tRNA(Tyr) deacylase"/>
    <property type="match status" value="1"/>
</dbReference>
<dbReference type="Pfam" id="PF02580">
    <property type="entry name" value="Tyr_Deacylase"/>
    <property type="match status" value="1"/>
</dbReference>
<feature type="short sequence motif" description="Gly-cisPro motif, important for rejection of L-amino acids" evidence="2">
    <location>
        <begin position="137"/>
        <end position="138"/>
    </location>
</feature>
<dbReference type="NCBIfam" id="TIGR00256">
    <property type="entry name" value="D-aminoacyl-tRNA deacylase"/>
    <property type="match status" value="1"/>
</dbReference>
<comment type="similarity">
    <text evidence="1 2">Belongs to the DTD family.</text>
</comment>
<dbReference type="GO" id="GO:0000049">
    <property type="term" value="F:tRNA binding"/>
    <property type="evidence" value="ECO:0007669"/>
    <property type="project" value="UniProtKB-UniRule"/>
</dbReference>
<name>A0A972J9I9_9RHOO</name>
<dbReference type="GO" id="GO:0051500">
    <property type="term" value="F:D-tyrosyl-tRNA(Tyr) deacylase activity"/>
    <property type="evidence" value="ECO:0007669"/>
    <property type="project" value="TreeGrafter"/>
</dbReference>
<protein>
    <recommendedName>
        <fullName evidence="2">D-aminoacyl-tRNA deacylase</fullName>
        <shortName evidence="2">DTD</shortName>
        <ecNumber evidence="2">3.1.1.96</ecNumber>
    </recommendedName>
    <alternativeName>
        <fullName evidence="2">Gly-tRNA(Ala) deacylase</fullName>
        <ecNumber evidence="2">3.1.1.-</ecNumber>
    </alternativeName>
</protein>
<evidence type="ECO:0000313" key="4">
    <source>
        <dbReference type="Proteomes" id="UP000599523"/>
    </source>
</evidence>
<proteinExistence type="inferred from homology"/>
<dbReference type="EC" id="3.1.1.96" evidence="2"/>
<keyword evidence="2" id="KW-0820">tRNA-binding</keyword>
<dbReference type="PANTHER" id="PTHR10472">
    <property type="entry name" value="D-TYROSYL-TRNA TYR DEACYLASE"/>
    <property type="match status" value="1"/>
</dbReference>
<dbReference type="HAMAP" id="MF_00518">
    <property type="entry name" value="Deacylase_Dtd"/>
    <property type="match status" value="1"/>
</dbReference>
<comment type="catalytic activity">
    <reaction evidence="2">
        <text>a D-aminoacyl-tRNA + H2O = a tRNA + a D-alpha-amino acid + H(+)</text>
        <dbReference type="Rhea" id="RHEA:13953"/>
        <dbReference type="Rhea" id="RHEA-COMP:10123"/>
        <dbReference type="Rhea" id="RHEA-COMP:10124"/>
        <dbReference type="ChEBI" id="CHEBI:15377"/>
        <dbReference type="ChEBI" id="CHEBI:15378"/>
        <dbReference type="ChEBI" id="CHEBI:59871"/>
        <dbReference type="ChEBI" id="CHEBI:78442"/>
        <dbReference type="ChEBI" id="CHEBI:79333"/>
        <dbReference type="EC" id="3.1.1.96"/>
    </reaction>
</comment>
<organism evidence="3 4">
    <name type="scientific">Azoarcus taiwanensis</name>
    <dbReference type="NCBI Taxonomy" id="666964"/>
    <lineage>
        <taxon>Bacteria</taxon>
        <taxon>Pseudomonadati</taxon>
        <taxon>Pseudomonadota</taxon>
        <taxon>Betaproteobacteria</taxon>
        <taxon>Rhodocyclales</taxon>
        <taxon>Zoogloeaceae</taxon>
        <taxon>Azoarcus</taxon>
    </lineage>
</organism>
<dbReference type="FunFam" id="3.50.80.10:FF:000001">
    <property type="entry name" value="D-aminoacyl-tRNA deacylase"/>
    <property type="match status" value="1"/>
</dbReference>
<keyword evidence="2" id="KW-0963">Cytoplasm</keyword>
<comment type="subcellular location">
    <subcellularLocation>
        <location evidence="2">Cytoplasm</location>
    </subcellularLocation>
</comment>
<dbReference type="InterPro" id="IPR023509">
    <property type="entry name" value="DTD-like_sf"/>
</dbReference>